<proteinExistence type="predicted"/>
<dbReference type="RefSeq" id="WP_133735798.1">
    <property type="nucleotide sequence ID" value="NZ_SOAX01000003.1"/>
</dbReference>
<organism evidence="1 2">
    <name type="scientific">Halospina denitrificans</name>
    <dbReference type="NCBI Taxonomy" id="332522"/>
    <lineage>
        <taxon>Bacteria</taxon>
        <taxon>Pseudomonadati</taxon>
        <taxon>Pseudomonadota</taxon>
        <taxon>Gammaproteobacteria</taxon>
        <taxon>Halospina</taxon>
    </lineage>
</organism>
<dbReference type="EMBL" id="SOAX01000003">
    <property type="protein sequence ID" value="TDT41432.1"/>
    <property type="molecule type" value="Genomic_DNA"/>
</dbReference>
<reference evidence="1 2" key="1">
    <citation type="submission" date="2019-03" db="EMBL/GenBank/DDBJ databases">
        <title>Genomic Encyclopedia of Type Strains, Phase IV (KMG-IV): sequencing the most valuable type-strain genomes for metagenomic binning, comparative biology and taxonomic classification.</title>
        <authorList>
            <person name="Goeker M."/>
        </authorList>
    </citation>
    <scope>NUCLEOTIDE SEQUENCE [LARGE SCALE GENOMIC DNA]</scope>
    <source>
        <strain evidence="1 2">DSM 15505</strain>
    </source>
</reference>
<keyword evidence="2" id="KW-1185">Reference proteome</keyword>
<name>A0A4R7JT06_9GAMM</name>
<gene>
    <name evidence="1" type="ORF">DES49_1516</name>
</gene>
<dbReference type="OrthoDB" id="6190462at2"/>
<sequence length="338" mass="37636">MASSRTIQLHIGNAIPPANAKGTERIIALWQQIGTFFGDRPFQAQSGIKGSARAYRISLDSSSLLRAMEGARDGSQSFSDHRSAHIKDPANRVDAELAITVTSEDQALEEVESYQVATVFLQQLVMATNIIHPGAFQVLDARFTGEGAHRFEAQQYDARIFHGALRTATSNQWPELGEPALETVWTWLEKTGVAKADTAIRDINRVLFTLLKVAEQRHEYSARTVLMVMFQLEVLLDCRDSRNLEQLRNRAQLVLGDIPEAADCFTELHDVRNGLFLANQPVNRPPLICHNTAQALREQIGQHNTAVESGTALVLALLQDLIANDAQSYNFIESMFRE</sequence>
<dbReference type="AlphaFoldDB" id="A0A4R7JT06"/>
<accession>A0A4R7JT06</accession>
<evidence type="ECO:0000313" key="1">
    <source>
        <dbReference type="EMBL" id="TDT41432.1"/>
    </source>
</evidence>
<protein>
    <submittedName>
        <fullName evidence="1">Uncharacterized protein</fullName>
    </submittedName>
</protein>
<dbReference type="Proteomes" id="UP000295830">
    <property type="component" value="Unassembled WGS sequence"/>
</dbReference>
<comment type="caution">
    <text evidence="1">The sequence shown here is derived from an EMBL/GenBank/DDBJ whole genome shotgun (WGS) entry which is preliminary data.</text>
</comment>
<evidence type="ECO:0000313" key="2">
    <source>
        <dbReference type="Proteomes" id="UP000295830"/>
    </source>
</evidence>